<comment type="caution">
    <text evidence="2">The sequence shown here is derived from an EMBL/GenBank/DDBJ whole genome shotgun (WGS) entry which is preliminary data.</text>
</comment>
<keyword evidence="3" id="KW-1185">Reference proteome</keyword>
<dbReference type="OrthoDB" id="312984at2759"/>
<keyword evidence="1" id="KW-1133">Transmembrane helix</keyword>
<reference evidence="2" key="1">
    <citation type="submission" date="2021-01" db="EMBL/GenBank/DDBJ databases">
        <authorList>
            <consortium name="Genoscope - CEA"/>
            <person name="William W."/>
        </authorList>
    </citation>
    <scope>NUCLEOTIDE SEQUENCE</scope>
</reference>
<feature type="transmembrane region" description="Helical" evidence="1">
    <location>
        <begin position="24"/>
        <end position="43"/>
    </location>
</feature>
<dbReference type="EMBL" id="CAJJDO010000130">
    <property type="protein sequence ID" value="CAD8202072.1"/>
    <property type="molecule type" value="Genomic_DNA"/>
</dbReference>
<evidence type="ECO:0000256" key="1">
    <source>
        <dbReference type="SAM" id="Phobius"/>
    </source>
</evidence>
<gene>
    <name evidence="2" type="ORF">PPENT_87.1.T1300026</name>
</gene>
<name>A0A8S1XNR9_9CILI</name>
<sequence length="106" mass="12374">MLDSDTILESAKKYINPFLYKRPVWMRIMIGNAIPFFASIIMVELSKANQDLRTVFPPFLAHFCVAFFVCLKLCMAHQSKYNLSTKTNYQQIQFVGLKWSKEHCNC</sequence>
<evidence type="ECO:0000313" key="3">
    <source>
        <dbReference type="Proteomes" id="UP000689195"/>
    </source>
</evidence>
<accession>A0A8S1XNR9</accession>
<dbReference type="AlphaFoldDB" id="A0A8S1XNR9"/>
<dbReference type="Proteomes" id="UP000689195">
    <property type="component" value="Unassembled WGS sequence"/>
</dbReference>
<feature type="transmembrane region" description="Helical" evidence="1">
    <location>
        <begin position="55"/>
        <end position="74"/>
    </location>
</feature>
<keyword evidence="1" id="KW-0812">Transmembrane</keyword>
<organism evidence="2 3">
    <name type="scientific">Paramecium pentaurelia</name>
    <dbReference type="NCBI Taxonomy" id="43138"/>
    <lineage>
        <taxon>Eukaryota</taxon>
        <taxon>Sar</taxon>
        <taxon>Alveolata</taxon>
        <taxon>Ciliophora</taxon>
        <taxon>Intramacronucleata</taxon>
        <taxon>Oligohymenophorea</taxon>
        <taxon>Peniculida</taxon>
        <taxon>Parameciidae</taxon>
        <taxon>Paramecium</taxon>
    </lineage>
</organism>
<keyword evidence="1" id="KW-0472">Membrane</keyword>
<protein>
    <submittedName>
        <fullName evidence="2">Uncharacterized protein</fullName>
    </submittedName>
</protein>
<evidence type="ECO:0000313" key="2">
    <source>
        <dbReference type="EMBL" id="CAD8202072.1"/>
    </source>
</evidence>
<proteinExistence type="predicted"/>